<feature type="transmembrane region" description="Helical" evidence="7">
    <location>
        <begin position="182"/>
        <end position="203"/>
    </location>
</feature>
<dbReference type="PANTHER" id="PTHR34229">
    <property type="entry name" value="METAL TRANSPORT PROTEIN HI_1621-RELATED"/>
    <property type="match status" value="1"/>
</dbReference>
<dbReference type="InterPro" id="IPR002751">
    <property type="entry name" value="CbiM/NikMN"/>
</dbReference>
<evidence type="ECO:0000256" key="2">
    <source>
        <dbReference type="ARBA" id="ARBA00022448"/>
    </source>
</evidence>
<dbReference type="Gene3D" id="1.10.1760.20">
    <property type="match status" value="1"/>
</dbReference>
<evidence type="ECO:0000256" key="3">
    <source>
        <dbReference type="ARBA" id="ARBA00022475"/>
    </source>
</evidence>
<dbReference type="Pfam" id="PF01891">
    <property type="entry name" value="CbiM"/>
    <property type="match status" value="1"/>
</dbReference>
<gene>
    <name evidence="8" type="primary">cbiM</name>
    <name evidence="8" type="ORF">NEA10_12675</name>
</gene>
<reference evidence="8" key="1">
    <citation type="submission" date="2022-06" db="EMBL/GenBank/DDBJ databases">
        <title>Genome sequence of Phormidium yuhuli AB48 isolated from an industrial photobioreactor environment.</title>
        <authorList>
            <person name="Qiu Y."/>
            <person name="Noonan A.J.C."/>
            <person name="Dofher K."/>
            <person name="Koch M."/>
            <person name="Kieft B."/>
            <person name="Lin X."/>
            <person name="Ziels R.M."/>
            <person name="Hallam S.J."/>
        </authorList>
    </citation>
    <scope>NUCLEOTIDE SEQUENCE</scope>
    <source>
        <strain evidence="8">AB48</strain>
    </source>
</reference>
<evidence type="ECO:0000313" key="8">
    <source>
        <dbReference type="EMBL" id="USR89731.1"/>
    </source>
</evidence>
<dbReference type="EMBL" id="CP098611">
    <property type="protein sequence ID" value="USR89731.1"/>
    <property type="molecule type" value="Genomic_DNA"/>
</dbReference>
<dbReference type="Proteomes" id="UP001056708">
    <property type="component" value="Chromosome"/>
</dbReference>
<comment type="subcellular location">
    <subcellularLocation>
        <location evidence="1">Cell membrane</location>
        <topology evidence="1">Multi-pass membrane protein</topology>
    </subcellularLocation>
</comment>
<evidence type="ECO:0000256" key="5">
    <source>
        <dbReference type="ARBA" id="ARBA00022989"/>
    </source>
</evidence>
<evidence type="ECO:0000256" key="1">
    <source>
        <dbReference type="ARBA" id="ARBA00004651"/>
    </source>
</evidence>
<evidence type="ECO:0000256" key="7">
    <source>
        <dbReference type="SAM" id="Phobius"/>
    </source>
</evidence>
<feature type="transmembrane region" description="Helical" evidence="7">
    <location>
        <begin position="7"/>
        <end position="26"/>
    </location>
</feature>
<keyword evidence="5 7" id="KW-1133">Transmembrane helix</keyword>
<keyword evidence="3" id="KW-1003">Cell membrane</keyword>
<dbReference type="RefSeq" id="WP_252660820.1">
    <property type="nucleotide sequence ID" value="NZ_CP098611.1"/>
</dbReference>
<evidence type="ECO:0000313" key="9">
    <source>
        <dbReference type="Proteomes" id="UP001056708"/>
    </source>
</evidence>
<organism evidence="8 9">
    <name type="scientific">Phormidium yuhuli AB48</name>
    <dbReference type="NCBI Taxonomy" id="2940671"/>
    <lineage>
        <taxon>Bacteria</taxon>
        <taxon>Bacillati</taxon>
        <taxon>Cyanobacteriota</taxon>
        <taxon>Cyanophyceae</taxon>
        <taxon>Oscillatoriophycideae</taxon>
        <taxon>Oscillatoriales</taxon>
        <taxon>Oscillatoriaceae</taxon>
        <taxon>Phormidium</taxon>
        <taxon>Phormidium yuhuli</taxon>
    </lineage>
</organism>
<dbReference type="NCBIfam" id="NF004906">
    <property type="entry name" value="PRK06265.2-1"/>
    <property type="match status" value="1"/>
</dbReference>
<keyword evidence="9" id="KW-1185">Reference proteome</keyword>
<sequence>MHIADGFLPAPVSIAGYALTGGGLWFSLRQISRTYENPQEHIPKTSLLTAAFFVGSLINVPIPPSSVHLLLNGVLGVLLGYYAFPAIVVGLFFQAVMFQHGGLSTLGVNAAMLAFPALLSGSLFKYRLLLGGDTRRRLGLVAFVAGGVGVALSTLIFFGLIVTTIPADFDADLERSATLVLMISQIPLIFIEGAFTSMLVLFLKQVKPGLIEGF</sequence>
<name>A0ABY5ALC0_9CYAN</name>
<feature type="transmembrane region" description="Helical" evidence="7">
    <location>
        <begin position="106"/>
        <end position="126"/>
    </location>
</feature>
<feature type="transmembrane region" description="Helical" evidence="7">
    <location>
        <begin position="46"/>
        <end position="62"/>
    </location>
</feature>
<keyword evidence="6 7" id="KW-0472">Membrane</keyword>
<accession>A0ABY5ALC0</accession>
<evidence type="ECO:0000256" key="6">
    <source>
        <dbReference type="ARBA" id="ARBA00023136"/>
    </source>
</evidence>
<proteinExistence type="predicted"/>
<dbReference type="PANTHER" id="PTHR34229:SF1">
    <property type="entry name" value="METAL TRANSPORT PROTEIN HI_1621-RELATED"/>
    <property type="match status" value="1"/>
</dbReference>
<keyword evidence="2" id="KW-0813">Transport</keyword>
<feature type="transmembrane region" description="Helical" evidence="7">
    <location>
        <begin position="69"/>
        <end position="94"/>
    </location>
</feature>
<evidence type="ECO:0000256" key="4">
    <source>
        <dbReference type="ARBA" id="ARBA00022692"/>
    </source>
</evidence>
<protein>
    <submittedName>
        <fullName evidence="8">Cobalt transporter CbiM</fullName>
    </submittedName>
</protein>
<feature type="transmembrane region" description="Helical" evidence="7">
    <location>
        <begin position="138"/>
        <end position="162"/>
    </location>
</feature>
<keyword evidence="4 7" id="KW-0812">Transmembrane</keyword>
<dbReference type="NCBIfam" id="NF004905">
    <property type="entry name" value="PRK06265.1-5"/>
    <property type="match status" value="1"/>
</dbReference>